<keyword evidence="2" id="KW-0808">Transferase</keyword>
<dbReference type="Gene3D" id="3.90.228.10">
    <property type="match status" value="1"/>
</dbReference>
<dbReference type="InterPro" id="IPR000608">
    <property type="entry name" value="UBC"/>
</dbReference>
<feature type="compositionally biased region" description="Acidic residues" evidence="5">
    <location>
        <begin position="50"/>
        <end position="68"/>
    </location>
</feature>
<dbReference type="EMBL" id="JAGHQL010000217">
    <property type="protein sequence ID" value="KAH0536283.1"/>
    <property type="molecule type" value="Genomic_DNA"/>
</dbReference>
<dbReference type="Gene3D" id="3.10.110.10">
    <property type="entry name" value="Ubiquitin Conjugating Enzyme"/>
    <property type="match status" value="1"/>
</dbReference>
<evidence type="ECO:0000313" key="8">
    <source>
        <dbReference type="Proteomes" id="UP000698800"/>
    </source>
</evidence>
<dbReference type="AlphaFoldDB" id="A0A9P8HVH7"/>
<dbReference type="PANTHER" id="PTHR21328">
    <property type="entry name" value="POLY ADP-RIBOSE POLYMERASE FAMILY, MEMBER PARP"/>
    <property type="match status" value="1"/>
</dbReference>
<dbReference type="InterPro" id="IPR018247">
    <property type="entry name" value="EF_Hand_1_Ca_BS"/>
</dbReference>
<feature type="compositionally biased region" description="Polar residues" evidence="5">
    <location>
        <begin position="228"/>
        <end position="244"/>
    </location>
</feature>
<feature type="region of interest" description="Disordered" evidence="5">
    <location>
        <begin position="228"/>
        <end position="260"/>
    </location>
</feature>
<evidence type="ECO:0000259" key="6">
    <source>
        <dbReference type="PROSITE" id="PS50127"/>
    </source>
</evidence>
<dbReference type="GO" id="GO:0016779">
    <property type="term" value="F:nucleotidyltransferase activity"/>
    <property type="evidence" value="ECO:0007669"/>
    <property type="project" value="UniProtKB-KW"/>
</dbReference>
<dbReference type="FunFam" id="3.10.110.10:FF:000107">
    <property type="entry name" value="Ubiquitin conjugating enzyme, putative"/>
    <property type="match status" value="1"/>
</dbReference>
<comment type="caution">
    <text evidence="7">The sequence shown here is derived from an EMBL/GenBank/DDBJ whole genome shotgun (WGS) entry which is preliminary data.</text>
</comment>
<accession>A0A9P8HVH7</accession>
<dbReference type="GO" id="GO:0003950">
    <property type="term" value="F:NAD+ poly-ADP-ribosyltransferase activity"/>
    <property type="evidence" value="ECO:0007669"/>
    <property type="project" value="InterPro"/>
</dbReference>
<sequence length="1098" mass="121675">MFLPSVDSALQDMSAFLKGAPVEKALSVVSNYLTKALSGAQDNPVLLSDTDGDDGGEMSTEEYQDVDSNDGYASEDGWSSHSMEEDSFGLAELNGCDGSQTKTNPTSKASAPSFRSRIRSDLQAAKDAGFKVGCLGRLMKGHKAYVSISCRISKLGISEEALQAWQLEEQKYLIFLIEYGVGYKSLEELVQEEHYRACEIEMLVGVSSHYKPTWDEAISAFRKTNRSGRSNAVSKDNAPGTTTPVDELEAGAPKDNIGPPTADSGFRDIFIGAPLRELLNSRLLRLLKYRLFMRFGWSGAEQFYYDHQGMSSEDLIWGDDAKYYTPEVFKSTLSPLVIGDHLSDLETTSRAGVPTASFPLIGMQFVLRHLVRCTEFCMVCHCKVDSDFESLKPYVCSQPLCLYQYMALGFGPSIEYEILTHPRVADLLVSFCSAGASMGRLRDFPTGMGLTVPSTESFRMPIKYHLDSLEITLEESTGGIAECPLKVGDWIVLEANPPVRIERHCRVVDISWFPILKLGNPVVVGVNQEPSQELQPPTFFTKYDQNFDRLPDPEKRKAIVSILATLPSISEMRSFLTRDSSLHQWHDRLSPAALGMLRWIIASNRSCIVEVDSTSGVPGAYDHVAGMPDWKQFRFAMGAPDKEQRFLNSLMAVAPDLNLNHPTVFAWHGSGLGNWHGIVREGLNFDEVVNGRAYGNGVYHSLESVTGAGYSRVPYGASVSNYEGWPRSELKVSGAMCLNEIVNVTEKFTSRTPHLVVSQLDWIQTRYLFVKCWNQTKAAIEDPKPPAWFLSQDPFYIAKGDNGNRLEIPISAVRTSNKFRRLQGTTAQLLAAKKRRISGTEGLTEVGSVADDSGSVGTDVEDLELFFSDNDDPAQDNKGKSKLSTNYRRDTSQTDFLPGTLDLSSLPILSAPEYATSTATNSIQRELRAMLKLQGSQPLHELGWYINSEHIGNIYQWIVELHSFDPALPLSSDMKKMNINSVVLEVRFGKEFPMSPPFVRVIRPRFLSFAQRGGGHVTAGGALCMELLTNSGWSAVSSLESVLLQVRMAISSTDPFPARLEESRVGDYQAGEAIQAYVRSCKMHGWEVPKDLYVISEP</sequence>
<dbReference type="Proteomes" id="UP000698800">
    <property type="component" value="Unassembled WGS sequence"/>
</dbReference>
<dbReference type="SUPFAM" id="SSF54495">
    <property type="entry name" value="UBC-like"/>
    <property type="match status" value="1"/>
</dbReference>
<feature type="domain" description="UBC core" evidence="6">
    <location>
        <begin position="918"/>
        <end position="1087"/>
    </location>
</feature>
<proteinExistence type="predicted"/>
<evidence type="ECO:0000256" key="4">
    <source>
        <dbReference type="ARBA" id="ARBA00023027"/>
    </source>
</evidence>
<evidence type="ECO:0000313" key="7">
    <source>
        <dbReference type="EMBL" id="KAH0536283.1"/>
    </source>
</evidence>
<evidence type="ECO:0000256" key="1">
    <source>
        <dbReference type="ARBA" id="ARBA00022676"/>
    </source>
</evidence>
<organism evidence="7 8">
    <name type="scientific">Glutinoglossum americanum</name>
    <dbReference type="NCBI Taxonomy" id="1670608"/>
    <lineage>
        <taxon>Eukaryota</taxon>
        <taxon>Fungi</taxon>
        <taxon>Dikarya</taxon>
        <taxon>Ascomycota</taxon>
        <taxon>Pezizomycotina</taxon>
        <taxon>Geoglossomycetes</taxon>
        <taxon>Geoglossales</taxon>
        <taxon>Geoglossaceae</taxon>
        <taxon>Glutinoglossum</taxon>
    </lineage>
</organism>
<dbReference type="PROSITE" id="PS00018">
    <property type="entry name" value="EF_HAND_1"/>
    <property type="match status" value="1"/>
</dbReference>
<dbReference type="Pfam" id="PF00644">
    <property type="entry name" value="PARP"/>
    <property type="match status" value="1"/>
</dbReference>
<keyword evidence="4" id="KW-0520">NAD</keyword>
<dbReference type="PROSITE" id="PS50127">
    <property type="entry name" value="UBC_2"/>
    <property type="match status" value="1"/>
</dbReference>
<feature type="region of interest" description="Disordered" evidence="5">
    <location>
        <begin position="94"/>
        <end position="113"/>
    </location>
</feature>
<evidence type="ECO:0000256" key="2">
    <source>
        <dbReference type="ARBA" id="ARBA00022679"/>
    </source>
</evidence>
<name>A0A9P8HVH7_9PEZI</name>
<dbReference type="OrthoDB" id="109543at2759"/>
<gene>
    <name evidence="7" type="ORF">FGG08_006821</name>
</gene>
<dbReference type="CDD" id="cd23802">
    <property type="entry name" value="UBCc_UBE2Q"/>
    <property type="match status" value="1"/>
</dbReference>
<keyword evidence="3" id="KW-0548">Nucleotidyltransferase</keyword>
<dbReference type="SUPFAM" id="SSF56399">
    <property type="entry name" value="ADP-ribosylation"/>
    <property type="match status" value="1"/>
</dbReference>
<dbReference type="InterPro" id="IPR012317">
    <property type="entry name" value="Poly(ADP-ribose)pol_cat_dom"/>
</dbReference>
<dbReference type="InterPro" id="IPR016135">
    <property type="entry name" value="UBQ-conjugating_enzyme/RWD"/>
</dbReference>
<feature type="compositionally biased region" description="Polar residues" evidence="5">
    <location>
        <begin position="97"/>
        <end position="110"/>
    </location>
</feature>
<reference evidence="7" key="1">
    <citation type="submission" date="2021-03" db="EMBL/GenBank/DDBJ databases">
        <title>Comparative genomics and phylogenomic investigation of the class Geoglossomycetes provide insights into ecological specialization and systematics.</title>
        <authorList>
            <person name="Melie T."/>
            <person name="Pirro S."/>
            <person name="Miller A.N."/>
            <person name="Quandt A."/>
        </authorList>
    </citation>
    <scope>NUCLEOTIDE SEQUENCE</scope>
    <source>
        <strain evidence="7">GBOQ0MN5Z8</strain>
    </source>
</reference>
<feature type="region of interest" description="Disordered" evidence="5">
    <location>
        <begin position="43"/>
        <end position="82"/>
    </location>
</feature>
<keyword evidence="8" id="KW-1185">Reference proteome</keyword>
<evidence type="ECO:0000256" key="5">
    <source>
        <dbReference type="SAM" id="MobiDB-lite"/>
    </source>
</evidence>
<protein>
    <recommendedName>
        <fullName evidence="6">UBC core domain-containing protein</fullName>
    </recommendedName>
</protein>
<keyword evidence="1" id="KW-0328">Glycosyltransferase</keyword>
<evidence type="ECO:0000256" key="3">
    <source>
        <dbReference type="ARBA" id="ARBA00022695"/>
    </source>
</evidence>
<dbReference type="InterPro" id="IPR051838">
    <property type="entry name" value="ARTD_PARP"/>
</dbReference>